<dbReference type="Proteomes" id="UP000248148">
    <property type="component" value="Unassembled WGS sequence"/>
</dbReference>
<dbReference type="SUPFAM" id="SSF81345">
    <property type="entry name" value="ABC transporter involved in vitamin B12 uptake, BtuC"/>
    <property type="match status" value="1"/>
</dbReference>
<evidence type="ECO:0000256" key="3">
    <source>
        <dbReference type="ARBA" id="ARBA00022448"/>
    </source>
</evidence>
<feature type="transmembrane region" description="Helical" evidence="8">
    <location>
        <begin position="272"/>
        <end position="291"/>
    </location>
</feature>
<keyword evidence="4" id="KW-1003">Cell membrane</keyword>
<dbReference type="InterPro" id="IPR000522">
    <property type="entry name" value="ABC_transptr_permease_BtuC"/>
</dbReference>
<feature type="transmembrane region" description="Helical" evidence="8">
    <location>
        <begin position="231"/>
        <end position="252"/>
    </location>
</feature>
<feature type="transmembrane region" description="Helical" evidence="8">
    <location>
        <begin position="12"/>
        <end position="32"/>
    </location>
</feature>
<gene>
    <name evidence="9" type="ORF">BJ122_101301</name>
</gene>
<dbReference type="GO" id="GO:0005886">
    <property type="term" value="C:plasma membrane"/>
    <property type="evidence" value="ECO:0007669"/>
    <property type="project" value="UniProtKB-SubCell"/>
</dbReference>
<dbReference type="PANTHER" id="PTHR30472:SF27">
    <property type="entry name" value="PETROBACTIN IMPORT SYSTEM PERMEASE PROTEIN YCLN"/>
    <property type="match status" value="1"/>
</dbReference>
<feature type="transmembrane region" description="Helical" evidence="8">
    <location>
        <begin position="91"/>
        <end position="109"/>
    </location>
</feature>
<feature type="transmembrane region" description="Helical" evidence="8">
    <location>
        <begin position="298"/>
        <end position="319"/>
    </location>
</feature>
<sequence>MIAVERGASRSIGAAALLALAALFVISIFVGVGEVAPRDVFSDPDALYLVAASRLPRTLAAVLTGAGLAIAGLVMQTLARNRFVEPTTAGTGQSAALGILVVALLLPSASIATKTLVASLTALAGTSLFLAIAHRLPPTQPFLVPLFGLVYGGVVGAAVTFVAWHTDLLQFIEIWTNGEFSGVLRGRYELLWASAAVLAVTWAFADRLTLMSLGRDVSVGLGLDYARMMQIGLLIISIVTALTVVIVGMIPFVGLVVPNMVSRLIGDNMRSLIPWVAGSGAALVLACDIIGRLLHFPYEIPVGTVLGVVGAASFLWLLLRRPSHA</sequence>
<keyword evidence="6 8" id="KW-1133">Transmembrane helix</keyword>
<organism evidence="9 10">
    <name type="scientific">Rhodopseudomonas faecalis</name>
    <dbReference type="NCBI Taxonomy" id="99655"/>
    <lineage>
        <taxon>Bacteria</taxon>
        <taxon>Pseudomonadati</taxon>
        <taxon>Pseudomonadota</taxon>
        <taxon>Alphaproteobacteria</taxon>
        <taxon>Hyphomicrobiales</taxon>
        <taxon>Nitrobacteraceae</taxon>
        <taxon>Rhodopseudomonas</taxon>
    </lineage>
</organism>
<dbReference type="PANTHER" id="PTHR30472">
    <property type="entry name" value="FERRIC ENTEROBACTIN TRANSPORT SYSTEM PERMEASE PROTEIN"/>
    <property type="match status" value="1"/>
</dbReference>
<evidence type="ECO:0000256" key="1">
    <source>
        <dbReference type="ARBA" id="ARBA00004651"/>
    </source>
</evidence>
<comment type="caution">
    <text evidence="9">The sequence shown here is derived from an EMBL/GenBank/DDBJ whole genome shotgun (WGS) entry which is preliminary data.</text>
</comment>
<feature type="transmembrane region" description="Helical" evidence="8">
    <location>
        <begin position="59"/>
        <end position="79"/>
    </location>
</feature>
<dbReference type="GO" id="GO:0022857">
    <property type="term" value="F:transmembrane transporter activity"/>
    <property type="evidence" value="ECO:0007669"/>
    <property type="project" value="InterPro"/>
</dbReference>
<dbReference type="GO" id="GO:0033214">
    <property type="term" value="P:siderophore-iron import into cell"/>
    <property type="evidence" value="ECO:0007669"/>
    <property type="project" value="TreeGrafter"/>
</dbReference>
<dbReference type="Gene3D" id="1.10.3470.10">
    <property type="entry name" value="ABC transporter involved in vitamin B12 uptake, BtuC"/>
    <property type="match status" value="1"/>
</dbReference>
<feature type="transmembrane region" description="Helical" evidence="8">
    <location>
        <begin position="115"/>
        <end position="133"/>
    </location>
</feature>
<evidence type="ECO:0000256" key="2">
    <source>
        <dbReference type="ARBA" id="ARBA00007935"/>
    </source>
</evidence>
<protein>
    <submittedName>
        <fullName evidence="9">Iron complex transport system permease protein</fullName>
    </submittedName>
</protein>
<comment type="similarity">
    <text evidence="2">Belongs to the binding-protein-dependent transport system permease family. FecCD subfamily.</text>
</comment>
<proteinExistence type="inferred from homology"/>
<dbReference type="OrthoDB" id="9811975at2"/>
<keyword evidence="10" id="KW-1185">Reference proteome</keyword>
<evidence type="ECO:0000256" key="5">
    <source>
        <dbReference type="ARBA" id="ARBA00022692"/>
    </source>
</evidence>
<evidence type="ECO:0000256" key="8">
    <source>
        <dbReference type="SAM" id="Phobius"/>
    </source>
</evidence>
<comment type="subcellular location">
    <subcellularLocation>
        <location evidence="1">Cell membrane</location>
        <topology evidence="1">Multi-pass membrane protein</topology>
    </subcellularLocation>
</comment>
<dbReference type="EMBL" id="QJTI01000001">
    <property type="protein sequence ID" value="PYF05558.1"/>
    <property type="molecule type" value="Genomic_DNA"/>
</dbReference>
<keyword evidence="5 8" id="KW-0812">Transmembrane</keyword>
<name>A0A318TR93_9BRAD</name>
<accession>A0A318TR93</accession>
<keyword evidence="3" id="KW-0813">Transport</keyword>
<evidence type="ECO:0000313" key="9">
    <source>
        <dbReference type="EMBL" id="PYF05558.1"/>
    </source>
</evidence>
<dbReference type="AlphaFoldDB" id="A0A318TR93"/>
<evidence type="ECO:0000256" key="6">
    <source>
        <dbReference type="ARBA" id="ARBA00022989"/>
    </source>
</evidence>
<keyword evidence="7 8" id="KW-0472">Membrane</keyword>
<evidence type="ECO:0000313" key="10">
    <source>
        <dbReference type="Proteomes" id="UP000248148"/>
    </source>
</evidence>
<feature type="transmembrane region" description="Helical" evidence="8">
    <location>
        <begin position="190"/>
        <end position="210"/>
    </location>
</feature>
<reference evidence="9 10" key="1">
    <citation type="submission" date="2018-06" db="EMBL/GenBank/DDBJ databases">
        <title>Genomic Encyclopedia of Archaeal and Bacterial Type Strains, Phase II (KMG-II): from individual species to whole genera.</title>
        <authorList>
            <person name="Goeker M."/>
        </authorList>
    </citation>
    <scope>NUCLEOTIDE SEQUENCE [LARGE SCALE GENOMIC DNA]</scope>
    <source>
        <strain evidence="9 10">JCM 11668</strain>
    </source>
</reference>
<dbReference type="Pfam" id="PF01032">
    <property type="entry name" value="FecCD"/>
    <property type="match status" value="1"/>
</dbReference>
<dbReference type="CDD" id="cd06550">
    <property type="entry name" value="TM_ABC_iron-siderophores_like"/>
    <property type="match status" value="1"/>
</dbReference>
<evidence type="ECO:0000256" key="7">
    <source>
        <dbReference type="ARBA" id="ARBA00023136"/>
    </source>
</evidence>
<feature type="transmembrane region" description="Helical" evidence="8">
    <location>
        <begin position="142"/>
        <end position="164"/>
    </location>
</feature>
<dbReference type="InterPro" id="IPR037294">
    <property type="entry name" value="ABC_BtuC-like"/>
</dbReference>
<evidence type="ECO:0000256" key="4">
    <source>
        <dbReference type="ARBA" id="ARBA00022475"/>
    </source>
</evidence>
<dbReference type="RefSeq" id="WP_110779392.1">
    <property type="nucleotide sequence ID" value="NZ_QJTI01000001.1"/>
</dbReference>